<dbReference type="GO" id="GO:0003700">
    <property type="term" value="F:DNA-binding transcription factor activity"/>
    <property type="evidence" value="ECO:0007669"/>
    <property type="project" value="InterPro"/>
</dbReference>
<evidence type="ECO:0000256" key="2">
    <source>
        <dbReference type="ARBA" id="ARBA00023015"/>
    </source>
</evidence>
<proteinExistence type="inferred from homology"/>
<accession>A0A9X1YNC5</accession>
<dbReference type="GO" id="GO:0032993">
    <property type="term" value="C:protein-DNA complex"/>
    <property type="evidence" value="ECO:0007669"/>
    <property type="project" value="TreeGrafter"/>
</dbReference>
<dbReference type="Proteomes" id="UP001139353">
    <property type="component" value="Unassembled WGS sequence"/>
</dbReference>
<keyword evidence="3" id="KW-0238">DNA-binding</keyword>
<dbReference type="Pfam" id="PF00126">
    <property type="entry name" value="HTH_1"/>
    <property type="match status" value="1"/>
</dbReference>
<gene>
    <name evidence="6" type="ORF">LPC04_28825</name>
</gene>
<evidence type="ECO:0000313" key="7">
    <source>
        <dbReference type="Proteomes" id="UP001139353"/>
    </source>
</evidence>
<keyword evidence="4" id="KW-0804">Transcription</keyword>
<name>A0A9X1YNC5_9BURK</name>
<dbReference type="AlphaFoldDB" id="A0A9X1YNC5"/>
<keyword evidence="2" id="KW-0805">Transcription regulation</keyword>
<evidence type="ECO:0000313" key="6">
    <source>
        <dbReference type="EMBL" id="MCK9689739.1"/>
    </source>
</evidence>
<dbReference type="Pfam" id="PF03466">
    <property type="entry name" value="LysR_substrate"/>
    <property type="match status" value="1"/>
</dbReference>
<organism evidence="6 7">
    <name type="scientific">Scleromatobacter humisilvae</name>
    <dbReference type="NCBI Taxonomy" id="2897159"/>
    <lineage>
        <taxon>Bacteria</taxon>
        <taxon>Pseudomonadati</taxon>
        <taxon>Pseudomonadota</taxon>
        <taxon>Betaproteobacteria</taxon>
        <taxon>Burkholderiales</taxon>
        <taxon>Sphaerotilaceae</taxon>
        <taxon>Scleromatobacter</taxon>
    </lineage>
</organism>
<dbReference type="Gene3D" id="1.10.10.10">
    <property type="entry name" value="Winged helix-like DNA-binding domain superfamily/Winged helix DNA-binding domain"/>
    <property type="match status" value="1"/>
</dbReference>
<dbReference type="SUPFAM" id="SSF53850">
    <property type="entry name" value="Periplasmic binding protein-like II"/>
    <property type="match status" value="1"/>
</dbReference>
<dbReference type="GO" id="GO:0003677">
    <property type="term" value="F:DNA binding"/>
    <property type="evidence" value="ECO:0007669"/>
    <property type="project" value="UniProtKB-KW"/>
</dbReference>
<dbReference type="CDD" id="cd08414">
    <property type="entry name" value="PBP2_LTTR_aromatics_like"/>
    <property type="match status" value="1"/>
</dbReference>
<reference evidence="6" key="1">
    <citation type="submission" date="2021-11" db="EMBL/GenBank/DDBJ databases">
        <title>BS-T2-15 a new species belonging to the Comamonadaceae family isolated from the soil of a French oak forest.</title>
        <authorList>
            <person name="Mieszkin S."/>
            <person name="Alain K."/>
        </authorList>
    </citation>
    <scope>NUCLEOTIDE SEQUENCE</scope>
    <source>
        <strain evidence="6">BS-T2-15</strain>
    </source>
</reference>
<dbReference type="PROSITE" id="PS50931">
    <property type="entry name" value="HTH_LYSR"/>
    <property type="match status" value="1"/>
</dbReference>
<evidence type="ECO:0000256" key="4">
    <source>
        <dbReference type="ARBA" id="ARBA00023163"/>
    </source>
</evidence>
<evidence type="ECO:0000256" key="3">
    <source>
        <dbReference type="ARBA" id="ARBA00023125"/>
    </source>
</evidence>
<evidence type="ECO:0000256" key="1">
    <source>
        <dbReference type="ARBA" id="ARBA00009437"/>
    </source>
</evidence>
<evidence type="ECO:0000259" key="5">
    <source>
        <dbReference type="PROSITE" id="PS50931"/>
    </source>
</evidence>
<dbReference type="FunFam" id="1.10.10.10:FF:000001">
    <property type="entry name" value="LysR family transcriptional regulator"/>
    <property type="match status" value="1"/>
</dbReference>
<dbReference type="InterPro" id="IPR005119">
    <property type="entry name" value="LysR_subst-bd"/>
</dbReference>
<dbReference type="InterPro" id="IPR000847">
    <property type="entry name" value="LysR_HTH_N"/>
</dbReference>
<dbReference type="Gene3D" id="3.40.190.10">
    <property type="entry name" value="Periplasmic binding protein-like II"/>
    <property type="match status" value="2"/>
</dbReference>
<comment type="caution">
    <text evidence="6">The sequence shown here is derived from an EMBL/GenBank/DDBJ whole genome shotgun (WGS) entry which is preliminary data.</text>
</comment>
<dbReference type="EMBL" id="JAJLJH010000020">
    <property type="protein sequence ID" value="MCK9689739.1"/>
    <property type="molecule type" value="Genomic_DNA"/>
</dbReference>
<sequence length="312" mass="34304">MDLRRLRYFCAVAEELHFGRAAERMHVVQSAVSQQLKLLEQELGFSLLQRSRQGVKLTLQGSVFLPEARAILSRVEAGMQRVRALADGLVGRLVIGFVDNVLWSTLPPLLREFRAKRPMVELILKPMDRVAQTEALRASTIDIGILPSPPPGQEIATSLLVGAPLLAALPASHPLAAREHFALAELAEERFVLFPPTMRSRILDLIVAACADAGFAPRVAQEAEQMHTLLALVSAELGVTLVPEWVARAHPAGVTYVPIEDRMPPYELLLAWRSDSLNPAIAVFRKVAEATMQRADRISVDPARTAGLDQRS</sequence>
<feature type="domain" description="HTH lysR-type" evidence="5">
    <location>
        <begin position="1"/>
        <end position="58"/>
    </location>
</feature>
<dbReference type="SUPFAM" id="SSF46785">
    <property type="entry name" value="Winged helix' DNA-binding domain"/>
    <property type="match status" value="1"/>
</dbReference>
<dbReference type="PRINTS" id="PR00039">
    <property type="entry name" value="HTHLYSR"/>
</dbReference>
<dbReference type="PANTHER" id="PTHR30346">
    <property type="entry name" value="TRANSCRIPTIONAL DUAL REGULATOR HCAR-RELATED"/>
    <property type="match status" value="1"/>
</dbReference>
<dbReference type="InterPro" id="IPR036390">
    <property type="entry name" value="WH_DNA-bd_sf"/>
</dbReference>
<dbReference type="RefSeq" id="WP_275685791.1">
    <property type="nucleotide sequence ID" value="NZ_JAJLJH010000020.1"/>
</dbReference>
<keyword evidence="7" id="KW-1185">Reference proteome</keyword>
<dbReference type="PANTHER" id="PTHR30346:SF0">
    <property type="entry name" value="HCA OPERON TRANSCRIPTIONAL ACTIVATOR HCAR"/>
    <property type="match status" value="1"/>
</dbReference>
<comment type="similarity">
    <text evidence="1">Belongs to the LysR transcriptional regulatory family.</text>
</comment>
<protein>
    <submittedName>
        <fullName evidence="6">LysR family transcriptional regulator</fullName>
    </submittedName>
</protein>
<dbReference type="InterPro" id="IPR036388">
    <property type="entry name" value="WH-like_DNA-bd_sf"/>
</dbReference>